<evidence type="ECO:0000256" key="3">
    <source>
        <dbReference type="ARBA" id="ARBA00010114"/>
    </source>
</evidence>
<keyword evidence="12" id="KW-0460">Magnesium</keyword>
<evidence type="ECO:0000313" key="19">
    <source>
        <dbReference type="EMBL" id="SDA08603.1"/>
    </source>
</evidence>
<keyword evidence="9" id="KW-0378">Hydrolase</keyword>
<comment type="similarity">
    <text evidence="3">Belongs to the Schlafen family. Subgroup III subfamily.</text>
</comment>
<feature type="domain" description="Poxin-Schlafen/Schlafen-like N-terminal" evidence="17">
    <location>
        <begin position="82"/>
        <end position="202"/>
    </location>
</feature>
<evidence type="ECO:0000256" key="8">
    <source>
        <dbReference type="ARBA" id="ARBA00022759"/>
    </source>
</evidence>
<evidence type="ECO:0000256" key="2">
    <source>
        <dbReference type="ARBA" id="ARBA00004496"/>
    </source>
</evidence>
<keyword evidence="5" id="KW-0540">Nuclease</keyword>
<name>A0A1G5SJ89_MOUSE</name>
<feature type="domain" description="Schlafen AlbA-2" evidence="14">
    <location>
        <begin position="205"/>
        <end position="321"/>
    </location>
</feature>
<evidence type="ECO:0000256" key="4">
    <source>
        <dbReference type="ARBA" id="ARBA00022490"/>
    </source>
</evidence>
<evidence type="ECO:0000256" key="10">
    <source>
        <dbReference type="ARBA" id="ARBA00022833"/>
    </source>
</evidence>
<dbReference type="GO" id="GO:0016787">
    <property type="term" value="F:hydrolase activity"/>
    <property type="evidence" value="ECO:0007669"/>
    <property type="project" value="UniProtKB-KW"/>
</dbReference>
<dbReference type="SUPFAM" id="SSF52540">
    <property type="entry name" value="P-loop containing nucleoside triphosphate hydrolases"/>
    <property type="match status" value="1"/>
</dbReference>
<dbReference type="FunFam" id="3.30.950.30:FF:000003">
    <property type="entry name" value="Schlafen family member 9"/>
    <property type="match status" value="1"/>
</dbReference>
<evidence type="ECO:0000259" key="15">
    <source>
        <dbReference type="Pfam" id="PF09848"/>
    </source>
</evidence>
<organism evidence="19">
    <name type="scientific">Mus musculus domesticus</name>
    <name type="common">western European house mouse</name>
    <dbReference type="NCBI Taxonomy" id="10092"/>
    <lineage>
        <taxon>Eukaryota</taxon>
        <taxon>Metazoa</taxon>
        <taxon>Chordata</taxon>
        <taxon>Craniata</taxon>
        <taxon>Vertebrata</taxon>
        <taxon>Euteleostomi</taxon>
        <taxon>Mammalia</taxon>
        <taxon>Eutheria</taxon>
        <taxon>Euarchontoglires</taxon>
        <taxon>Glires</taxon>
        <taxon>Rodentia</taxon>
        <taxon>Myomorpha</taxon>
        <taxon>Muroidea</taxon>
        <taxon>Muridae</taxon>
        <taxon>Murinae</taxon>
        <taxon>Mus</taxon>
        <taxon>Mus</taxon>
    </lineage>
</organism>
<dbReference type="InterPro" id="IPR038461">
    <property type="entry name" value="Schlafen_AlbA_2_dom_sf"/>
</dbReference>
<feature type="coiled-coil region" evidence="13">
    <location>
        <begin position="726"/>
        <end position="753"/>
    </location>
</feature>
<keyword evidence="10" id="KW-0862">Zinc</keyword>
<keyword evidence="7" id="KW-0547">Nucleotide-binding</keyword>
<evidence type="ECO:0000256" key="13">
    <source>
        <dbReference type="SAM" id="Coils"/>
    </source>
</evidence>
<evidence type="ECO:0000256" key="11">
    <source>
        <dbReference type="ARBA" id="ARBA00022840"/>
    </source>
</evidence>
<keyword evidence="4" id="KW-0963">Cytoplasm</keyword>
<dbReference type="Pfam" id="PF17057">
    <property type="entry name" value="B3R"/>
    <property type="match status" value="1"/>
</dbReference>
<evidence type="ECO:0000259" key="14">
    <source>
        <dbReference type="Pfam" id="PF04326"/>
    </source>
</evidence>
<dbReference type="Gene3D" id="3.40.50.300">
    <property type="entry name" value="P-loop containing nucleotide triphosphate hydrolases"/>
    <property type="match status" value="1"/>
</dbReference>
<dbReference type="FunFam" id="3.40.50.300:FF:001322">
    <property type="entry name" value="Schlafen family member 11"/>
    <property type="match status" value="1"/>
</dbReference>
<evidence type="ECO:0000256" key="6">
    <source>
        <dbReference type="ARBA" id="ARBA00022723"/>
    </source>
</evidence>
<sequence length="910" mass="104140">METYLSLVVKRSYPDLIIYAGEVTLGEKVRNKKDSKKRKLEKTRITQAACALLNSGGGVIVIQMANQSEQPERMGQDLETSLRNLIPSLDLQAFFETKQQEDKFYIFVKSWSSSPEDDSTKPRICSLGTSLYCRSLTSKVAMDSRDAFYFLKKKKAYIKCSPTDDRAPPAKIPRTMSQKSLESNPAFEIFQSKKLEYGQRLLFSESTSIEFKQFDTENAQKYMKDIIPEYISAFANTQGGYLFIGVDDKSIILGCPKDNVDPDSLKIVANEAISKLPVFHFCSSKDKNKVSYETRVIDVFQEGNLYGYLCVIKVEPFCCAVFSEAPISWMVDKEKGVYTLNTEEWVRMMVDVGPEAASNDLSRDFECQLSLSDSPPHCRPVYSKKGLEHKVDLQQRLFQVSPDCLKYTPESLWSELCSQHERLEDLVNQQIRSFSCGLLILSRSWAVDLNLEEKQEVICDALLIAENSPPILYTILGKQDEQGQDYCTRTAFTLKQKLVNTGGYTGRVCVMTKVLCLSSQNNIETSGSSVSPIDYPSSYNLANIQEMQDLLQALVIVLLNFRSFLSDQLGCEILNLLTAQQYEILSKSLRKTRELFVHGLPGSGKTIIAMKIMEKIRNTFHCETDRILYICENQPLRDFIQAKNICQAVTRKTFMNYKFKTERFQHIIIDEAQNFRTEDRNWYEKAKGITRGMKNCPGILWIFLDYFQTSHLQESGLPDFSLQYPKEELTQVVRNADKIAEFLQQELQKIRDNPPCSIPQESLNILHEFKWSQGVSGTYEITYLTLEKMVIYVADKCYDFLSKGYSPQDIAVLFSTDREKKAYEHMFLREMRKRRRASHMSDASVCHSNMFDSIRRFSGLERSIVFGINPIATEQPISHNLLLCLASRAMKHLYILYLSTPEGQSSMVAC</sequence>
<dbReference type="InterPro" id="IPR027417">
    <property type="entry name" value="P-loop_NTPase"/>
</dbReference>
<dbReference type="GO" id="GO:0046872">
    <property type="term" value="F:metal ion binding"/>
    <property type="evidence" value="ECO:0007669"/>
    <property type="project" value="UniProtKB-KW"/>
</dbReference>
<dbReference type="GO" id="GO:0000049">
    <property type="term" value="F:tRNA binding"/>
    <property type="evidence" value="ECO:0007669"/>
    <property type="project" value="TreeGrafter"/>
</dbReference>
<dbReference type="InterPro" id="IPR007421">
    <property type="entry name" value="Schlafen_AlbA_2_dom"/>
</dbReference>
<feature type="domain" description="Schlafen group 3-like DNA/RNA helicase" evidence="15">
    <location>
        <begin position="595"/>
        <end position="749"/>
    </location>
</feature>
<evidence type="ECO:0000256" key="7">
    <source>
        <dbReference type="ARBA" id="ARBA00022741"/>
    </source>
</evidence>
<comment type="cofactor">
    <cofactor evidence="1">
        <name>Mg(2+)</name>
        <dbReference type="ChEBI" id="CHEBI:18420"/>
    </cofactor>
</comment>
<dbReference type="InterPro" id="IPR048729">
    <property type="entry name" value="SLFN_GTPase-like"/>
</dbReference>
<dbReference type="GO" id="GO:0005737">
    <property type="term" value="C:cytoplasm"/>
    <property type="evidence" value="ECO:0007669"/>
    <property type="project" value="UniProtKB-SubCell"/>
</dbReference>
<feature type="domain" description="Schlafen GTPase-like" evidence="18">
    <location>
        <begin position="404"/>
        <end position="541"/>
    </location>
</feature>
<dbReference type="InterPro" id="IPR027785">
    <property type="entry name" value="UvrD-like_helicase_C"/>
</dbReference>
<keyword evidence="6" id="KW-0479">Metal-binding</keyword>
<reference evidence="19" key="1">
    <citation type="submission" date="2016-09" db="EMBL/GenBank/DDBJ databases">
        <title>Multiple mouse reference genomes defines strain specific haplotypes and novel coding sequences.</title>
        <authorList>
            <person name="Lilue J."/>
        </authorList>
    </citation>
    <scope>NUCLEOTIDE SEQUENCE</scope>
    <source>
        <strain evidence="19">WSB/EiJ</strain>
    </source>
</reference>
<dbReference type="Pfam" id="PF04326">
    <property type="entry name" value="SLFN_AlbA_2"/>
    <property type="match status" value="1"/>
</dbReference>
<dbReference type="InterPro" id="IPR031450">
    <property type="entry name" value="Poxin-SLFN/SLFN_N"/>
</dbReference>
<dbReference type="EMBL" id="LT629154">
    <property type="protein sequence ID" value="SDA08603.1"/>
    <property type="molecule type" value="Genomic_DNA"/>
</dbReference>
<evidence type="ECO:0000256" key="5">
    <source>
        <dbReference type="ARBA" id="ARBA00022722"/>
    </source>
</evidence>
<accession>A0A1G5SJ89</accession>
<dbReference type="GO" id="GO:0004519">
    <property type="term" value="F:endonuclease activity"/>
    <property type="evidence" value="ECO:0007669"/>
    <property type="project" value="UniProtKB-KW"/>
</dbReference>
<dbReference type="Gene3D" id="3.30.950.30">
    <property type="entry name" value="Schlafen, AAA domain"/>
    <property type="match status" value="1"/>
</dbReference>
<dbReference type="Pfam" id="PF09848">
    <property type="entry name" value="SLFN-g3_helicase"/>
    <property type="match status" value="1"/>
</dbReference>
<evidence type="ECO:0000259" key="18">
    <source>
        <dbReference type="Pfam" id="PF21026"/>
    </source>
</evidence>
<keyword evidence="13" id="KW-0175">Coiled coil</keyword>
<evidence type="ECO:0000256" key="9">
    <source>
        <dbReference type="ARBA" id="ARBA00022801"/>
    </source>
</evidence>
<keyword evidence="8" id="KW-0255">Endonuclease</keyword>
<protein>
    <submittedName>
        <fullName evidence="19">Schlafen family member 9</fullName>
    </submittedName>
</protein>
<evidence type="ECO:0000259" key="17">
    <source>
        <dbReference type="Pfam" id="PF17057"/>
    </source>
</evidence>
<dbReference type="AlphaFoldDB" id="A0A1G5SJ89"/>
<comment type="subcellular location">
    <subcellularLocation>
        <location evidence="2">Cytoplasm</location>
    </subcellularLocation>
</comment>
<keyword evidence="11" id="KW-0067">ATP-binding</keyword>
<dbReference type="InterPro" id="IPR018647">
    <property type="entry name" value="SLFN_3-like_DNA/RNA_helicase"/>
</dbReference>
<dbReference type="GO" id="GO:0051607">
    <property type="term" value="P:defense response to virus"/>
    <property type="evidence" value="ECO:0007669"/>
    <property type="project" value="TreeGrafter"/>
</dbReference>
<gene>
    <name evidence="19" type="primary">OTTMUSWSBG00059300</name>
</gene>
<dbReference type="Pfam" id="PF13538">
    <property type="entry name" value="UvrD_C_2"/>
    <property type="match status" value="1"/>
</dbReference>
<dbReference type="InterPro" id="IPR029684">
    <property type="entry name" value="Schlafen"/>
</dbReference>
<dbReference type="GO" id="GO:0005524">
    <property type="term" value="F:ATP binding"/>
    <property type="evidence" value="ECO:0007669"/>
    <property type="project" value="UniProtKB-KW"/>
</dbReference>
<proteinExistence type="inferred from homology"/>
<evidence type="ECO:0000259" key="16">
    <source>
        <dbReference type="Pfam" id="PF13538"/>
    </source>
</evidence>
<feature type="domain" description="UvrD-like helicase C-terminal" evidence="16">
    <location>
        <begin position="852"/>
        <end position="895"/>
    </location>
</feature>
<dbReference type="PANTHER" id="PTHR12155">
    <property type="entry name" value="SCHLAFEN"/>
    <property type="match status" value="1"/>
</dbReference>
<evidence type="ECO:0000256" key="12">
    <source>
        <dbReference type="ARBA" id="ARBA00022842"/>
    </source>
</evidence>
<evidence type="ECO:0000256" key="1">
    <source>
        <dbReference type="ARBA" id="ARBA00001946"/>
    </source>
</evidence>
<dbReference type="PANTHER" id="PTHR12155:SF43">
    <property type="entry name" value="SCHLAFEN FAMILY MEMBER 13"/>
    <property type="match status" value="1"/>
</dbReference>
<dbReference type="Pfam" id="PF21026">
    <property type="entry name" value="SLFN_GTPase-like"/>
    <property type="match status" value="1"/>
</dbReference>